<dbReference type="InterPro" id="IPR014044">
    <property type="entry name" value="CAP_dom"/>
</dbReference>
<feature type="domain" description="SCP" evidence="3">
    <location>
        <begin position="131"/>
        <end position="244"/>
    </location>
</feature>
<gene>
    <name evidence="4" type="ORF">HYG86_06355</name>
</gene>
<dbReference type="RefSeq" id="WP_213168092.1">
    <property type="nucleotide sequence ID" value="NZ_CP058559.1"/>
</dbReference>
<dbReference type="Proteomes" id="UP000516160">
    <property type="component" value="Chromosome"/>
</dbReference>
<evidence type="ECO:0000259" key="3">
    <source>
        <dbReference type="Pfam" id="PF00188"/>
    </source>
</evidence>
<reference evidence="4 5" key="1">
    <citation type="submission" date="2020-07" db="EMBL/GenBank/DDBJ databases">
        <title>Alkalicella. sp. LB2 genome.</title>
        <authorList>
            <person name="Postec A."/>
            <person name="Quemeneur M."/>
        </authorList>
    </citation>
    <scope>NUCLEOTIDE SEQUENCE [LARGE SCALE GENOMIC DNA]</scope>
    <source>
        <strain evidence="4 5">LB2</strain>
    </source>
</reference>
<feature type="region of interest" description="Disordered" evidence="1">
    <location>
        <begin position="43"/>
        <end position="126"/>
    </location>
</feature>
<feature type="compositionally biased region" description="Pro residues" evidence="1">
    <location>
        <begin position="104"/>
        <end position="114"/>
    </location>
</feature>
<name>A0A7G9W6V7_ALKCA</name>
<dbReference type="SUPFAM" id="SSF55797">
    <property type="entry name" value="PR-1-like"/>
    <property type="match status" value="1"/>
</dbReference>
<feature type="compositionally biased region" description="Low complexity" evidence="1">
    <location>
        <begin position="46"/>
        <end position="68"/>
    </location>
</feature>
<dbReference type="GO" id="GO:0008233">
    <property type="term" value="F:peptidase activity"/>
    <property type="evidence" value="ECO:0007669"/>
    <property type="project" value="UniProtKB-KW"/>
</dbReference>
<keyword evidence="5" id="KW-1185">Reference proteome</keyword>
<feature type="compositionally biased region" description="Low complexity" evidence="1">
    <location>
        <begin position="82"/>
        <end position="103"/>
    </location>
</feature>
<dbReference type="PANTHER" id="PTHR31157:SF1">
    <property type="entry name" value="SCP DOMAIN-CONTAINING PROTEIN"/>
    <property type="match status" value="1"/>
</dbReference>
<dbReference type="EMBL" id="CP058559">
    <property type="protein sequence ID" value="QNO14419.1"/>
    <property type="molecule type" value="Genomic_DNA"/>
</dbReference>
<feature type="chain" id="PRO_5029016328" evidence="2">
    <location>
        <begin position="29"/>
        <end position="249"/>
    </location>
</feature>
<dbReference type="InterPro" id="IPR035940">
    <property type="entry name" value="CAP_sf"/>
</dbReference>
<protein>
    <submittedName>
        <fullName evidence="4">Serine protease</fullName>
    </submittedName>
</protein>
<dbReference type="Pfam" id="PF00188">
    <property type="entry name" value="CAP"/>
    <property type="match status" value="1"/>
</dbReference>
<proteinExistence type="predicted"/>
<dbReference type="CDD" id="cd05379">
    <property type="entry name" value="CAP_bacterial"/>
    <property type="match status" value="1"/>
</dbReference>
<dbReference type="AlphaFoldDB" id="A0A7G9W6V7"/>
<evidence type="ECO:0000256" key="1">
    <source>
        <dbReference type="SAM" id="MobiDB-lite"/>
    </source>
</evidence>
<evidence type="ECO:0000313" key="5">
    <source>
        <dbReference type="Proteomes" id="UP000516160"/>
    </source>
</evidence>
<dbReference type="KEGG" id="acae:HYG86_06355"/>
<keyword evidence="2" id="KW-0732">Signal</keyword>
<keyword evidence="4" id="KW-0378">Hydrolase</keyword>
<dbReference type="Gene3D" id="3.40.33.10">
    <property type="entry name" value="CAP"/>
    <property type="match status" value="1"/>
</dbReference>
<dbReference type="GO" id="GO:0006508">
    <property type="term" value="P:proteolysis"/>
    <property type="evidence" value="ECO:0007669"/>
    <property type="project" value="UniProtKB-KW"/>
</dbReference>
<evidence type="ECO:0000256" key="2">
    <source>
        <dbReference type="SAM" id="SignalP"/>
    </source>
</evidence>
<organism evidence="4 5">
    <name type="scientific">Alkalicella caledoniensis</name>
    <dbReference type="NCBI Taxonomy" id="2731377"/>
    <lineage>
        <taxon>Bacteria</taxon>
        <taxon>Bacillati</taxon>
        <taxon>Bacillota</taxon>
        <taxon>Clostridia</taxon>
        <taxon>Eubacteriales</taxon>
        <taxon>Proteinivoracaceae</taxon>
        <taxon>Alkalicella</taxon>
    </lineage>
</organism>
<evidence type="ECO:0000313" key="4">
    <source>
        <dbReference type="EMBL" id="QNO14419.1"/>
    </source>
</evidence>
<accession>A0A7G9W6V7</accession>
<feature type="signal peptide" evidence="2">
    <location>
        <begin position="1"/>
        <end position="28"/>
    </location>
</feature>
<keyword evidence="4" id="KW-0645">Protease</keyword>
<sequence length="249" mass="27461">MKRKIITVTLITGLSITAILSTPLSVQASTYRNFLQNYVSNQQTVPTNNSTPVQPSTTTPAPSTQNNNLGDFWTNRRSRISTPPTTTAQDPAPQHSQPTQQNPAPTPAPQPQVSPQPSANHTVSQREMEMLSRINEERAKVGVAPLQIDVEVSKWARIKSQDMKDLNYFAHNSPTYGTPFEMMRNAGISYRRAAENISASQSPYISHLRLMASTGHKNNILNPNFTHVGIGIVDQNSSGVLVTQLFIQK</sequence>
<dbReference type="PANTHER" id="PTHR31157">
    <property type="entry name" value="SCP DOMAIN-CONTAINING PROTEIN"/>
    <property type="match status" value="1"/>
</dbReference>